<dbReference type="PANTHER" id="PTHR37947:SF2">
    <property type="entry name" value="VON WILLEBRAND FACTOR TYPE A"/>
    <property type="match status" value="1"/>
</dbReference>
<proteinExistence type="predicted"/>
<evidence type="ECO:0000313" key="4">
    <source>
        <dbReference type="EMBL" id="MBU9713098.1"/>
    </source>
</evidence>
<dbReference type="InterPro" id="IPR002035">
    <property type="entry name" value="VWF_A"/>
</dbReference>
<organism evidence="4 5">
    <name type="scientific">Evansella tamaricis</name>
    <dbReference type="NCBI Taxonomy" id="2069301"/>
    <lineage>
        <taxon>Bacteria</taxon>
        <taxon>Bacillati</taxon>
        <taxon>Bacillota</taxon>
        <taxon>Bacilli</taxon>
        <taxon>Bacillales</taxon>
        <taxon>Bacillaceae</taxon>
        <taxon>Evansella</taxon>
    </lineage>
</organism>
<keyword evidence="5" id="KW-1185">Reference proteome</keyword>
<feature type="transmembrane region" description="Helical" evidence="2">
    <location>
        <begin position="6"/>
        <end position="25"/>
    </location>
</feature>
<gene>
    <name evidence="4" type="ORF">KS419_15305</name>
</gene>
<dbReference type="EMBL" id="JAHQCS010000121">
    <property type="protein sequence ID" value="MBU9713098.1"/>
    <property type="molecule type" value="Genomic_DNA"/>
</dbReference>
<feature type="compositionally biased region" description="Basic residues" evidence="1">
    <location>
        <begin position="938"/>
        <end position="948"/>
    </location>
</feature>
<feature type="compositionally biased region" description="Polar residues" evidence="1">
    <location>
        <begin position="913"/>
        <end position="931"/>
    </location>
</feature>
<dbReference type="PANTHER" id="PTHR37947">
    <property type="entry name" value="BLL2462 PROTEIN"/>
    <property type="match status" value="1"/>
</dbReference>
<dbReference type="CDD" id="cd00198">
    <property type="entry name" value="vWFA"/>
    <property type="match status" value="1"/>
</dbReference>
<dbReference type="Pfam" id="PF13519">
    <property type="entry name" value="VWA_2"/>
    <property type="match status" value="2"/>
</dbReference>
<keyword evidence="2" id="KW-0812">Transmembrane</keyword>
<feature type="region of interest" description="Disordered" evidence="1">
    <location>
        <begin position="852"/>
        <end position="948"/>
    </location>
</feature>
<dbReference type="SMART" id="SM00327">
    <property type="entry name" value="VWA"/>
    <property type="match status" value="2"/>
</dbReference>
<reference evidence="4 5" key="1">
    <citation type="submission" date="2021-06" db="EMBL/GenBank/DDBJ databases">
        <title>Bacillus sp. RD4P76, an endophyte from a halophyte.</title>
        <authorList>
            <person name="Sun J.-Q."/>
        </authorList>
    </citation>
    <scope>NUCLEOTIDE SEQUENCE [LARGE SCALE GENOMIC DNA]</scope>
    <source>
        <strain evidence="4 5">CGMCC 1.15917</strain>
    </source>
</reference>
<dbReference type="Proteomes" id="UP000784880">
    <property type="component" value="Unassembled WGS sequence"/>
</dbReference>
<evidence type="ECO:0000313" key="5">
    <source>
        <dbReference type="Proteomes" id="UP000784880"/>
    </source>
</evidence>
<protein>
    <submittedName>
        <fullName evidence="4">VWA domain-containing protein</fullName>
    </submittedName>
</protein>
<dbReference type="RefSeq" id="WP_217067269.1">
    <property type="nucleotide sequence ID" value="NZ_JAHQCS010000121.1"/>
</dbReference>
<comment type="caution">
    <text evidence="4">The sequence shown here is derived from an EMBL/GenBank/DDBJ whole genome shotgun (WGS) entry which is preliminary data.</text>
</comment>
<feature type="transmembrane region" description="Helical" evidence="2">
    <location>
        <begin position="819"/>
        <end position="840"/>
    </location>
</feature>
<feature type="compositionally biased region" description="Basic and acidic residues" evidence="1">
    <location>
        <begin position="896"/>
        <end position="910"/>
    </location>
</feature>
<evidence type="ECO:0000256" key="1">
    <source>
        <dbReference type="SAM" id="MobiDB-lite"/>
    </source>
</evidence>
<sequence length="948" mass="105195">MEFELEQPLVLLLLIPVIVTILLFIRTKLSLSKGEKGVFVTLRTIIFFLLILALALPNLVYTTSSVHTVFLLDRSDSITSADGDMTAFVRDAVASKNPEDSYAIVSIGRDATVERMLTTQSSFSSDWNRIPGDYTNIEAGLQLSSSLLSDVGTGRIVVLSDGNENVGDAVQQAGFLREQGITVDVVPFYRDRLKDVSLQDFGVPSHIFKGELAPLSLTVSSTEETETTIRILLNNETIIQETLLVKEGINSFHYSFPLNDSGMHRFRAEVLTDGDSILENNQLSALTVVGGDANVLFVEGAREEQGKNGLYDALVSSELNVTRISSTYLPTELNGYLQYDSIIFSNVSSTGIQPSQMELIEKAVRDFGVGFVMTGGQSSFALGGYRDTPIEKLLPVEMEINSEEELPSLGMMYVIDRSGSMQGMRLELAKEAAARSVNLLREGDTVGVIAFDDQNWQIVETSEMTDRDEVMENILGITVGGGTDIYPALEEAYHQIQPFELQRRHIILLTDGISPETGNYQMLIGGGLEENITMSAVAIGDGADHFLLEQLAEYGAGRFYSVYDETTIPSILAQETMLATRTYIEDEPFYPTVVSSMEWTSHLSEGVPEMNAYIVTTPKGRSTSVLRSEKDDPILSRWQYGLGKTVAWTSDVEGVWSGDWAAWDKWSPLWNEVVTWTFSVATQEPFEVSQKREGMTSILTFISEDSYSIPLDAIVVNERGEGIDTNVRMTAPGEYEVSFDGNEGMHYVQLVERDEDQTPVFQTGITVSYPDEYKLKPTNEAFLEYLAASGEGIVLERGTGQEKEVFRPLREPPISKQSIAPYLILIAFLLFFMEVAMRRFGIPHLSIRRRVPEDSGIGKGDNRSKGNSYFSDLTKKTRNEGRTGGTIKSAELSITRNEHKHSEKNDDSDGKLFSNSSVEFPSKPSTSGPSDSQDRMKRLLKAKNRNRK</sequence>
<accession>A0ABS6JHI7</accession>
<evidence type="ECO:0000256" key="2">
    <source>
        <dbReference type="SAM" id="Phobius"/>
    </source>
</evidence>
<keyword evidence="2" id="KW-0472">Membrane</keyword>
<feature type="transmembrane region" description="Helical" evidence="2">
    <location>
        <begin position="37"/>
        <end position="56"/>
    </location>
</feature>
<dbReference type="PROSITE" id="PS50234">
    <property type="entry name" value="VWFA"/>
    <property type="match status" value="1"/>
</dbReference>
<feature type="domain" description="VWFA" evidence="3">
    <location>
        <begin position="410"/>
        <end position="576"/>
    </location>
</feature>
<keyword evidence="2" id="KW-1133">Transmembrane helix</keyword>
<name>A0ABS6JHI7_9BACI</name>
<evidence type="ECO:0000259" key="3">
    <source>
        <dbReference type="PROSITE" id="PS50234"/>
    </source>
</evidence>